<sequence>MKSCLRGRALQSIHGLALTAHNYSIALDILKSRYDDKVTTRHILFTQLANLPSCDEQGKHLQSLYNKMYSLTRQFCSLEDDTKEIALGAILLNKLPRFVRSMVYDRAGQSHNLTPSELLQILTDIVHKEATLQEIEHYNNQKNDRYEDTYFASHAQRKRSTPYTQKRSLPLKTASNENIRTPPQRIKTCSFCDSKDHNAIKCTTWPTAQQRIQVIKERKLCFNCLSPKHRTKECPSTRTCQQCSKRHHTSICLQNRPPPQQTSPTTYQQRRPPENRENNRRSRETSQVHFVEGSPNAGQSNPQVTTEQNDIVAVAEHTPPTRQPILLMCADVDVFNPETPNERITTMAFFDSGSSRSYITTELAKDLHLPQGKMEEVSIYTFASGSPLPLLTTLHSIGVYTSKGGQILCVKAIETLTKALKIVQQRSENCSTLVSTKKKPSLLIGADYFWDILFFDDFYIQSIDNGYHLVHSSVGDIITGKTLWQSKNMEHCFSVSESQEENLDQLVTKLWLHDDVHNGSYSEDDNKCLRIFNETIYFDEIEGRYVVQLPFKKDKKELPNNIQLAYARLLHNMKHLQHSPETLSKYHALIQDQLQKGIIEAVHEPKLPKLCHYLPHHAVISEEKRTTKLRCVYDGSSKSKGNPSLNDLLYRGP</sequence>
<evidence type="ECO:0000313" key="4">
    <source>
        <dbReference type="Proteomes" id="UP000271889"/>
    </source>
</evidence>
<feature type="compositionally biased region" description="Basic and acidic residues" evidence="1">
    <location>
        <begin position="271"/>
        <end position="286"/>
    </location>
</feature>
<keyword evidence="4" id="KW-1185">Reference proteome</keyword>
<gene>
    <name evidence="3" type="ORF">CGOC_LOCUS1968</name>
</gene>
<dbReference type="Pfam" id="PF05585">
    <property type="entry name" value="DUF1758"/>
    <property type="match status" value="1"/>
</dbReference>
<evidence type="ECO:0000313" key="3">
    <source>
        <dbReference type="EMBL" id="VDK51121.1"/>
    </source>
</evidence>
<dbReference type="Proteomes" id="UP000271889">
    <property type="component" value="Unassembled WGS sequence"/>
</dbReference>
<reference evidence="3 4" key="1">
    <citation type="submission" date="2018-11" db="EMBL/GenBank/DDBJ databases">
        <authorList>
            <consortium name="Pathogen Informatics"/>
        </authorList>
    </citation>
    <scope>NUCLEOTIDE SEQUENCE [LARGE SCALE GENOMIC DNA]</scope>
</reference>
<accession>A0A3P6S973</accession>
<dbReference type="EMBL" id="UYRV01004112">
    <property type="protein sequence ID" value="VDK51121.1"/>
    <property type="molecule type" value="Genomic_DNA"/>
</dbReference>
<feature type="domain" description="CCHC-type" evidence="2">
    <location>
        <begin position="188"/>
        <end position="204"/>
    </location>
</feature>
<dbReference type="PANTHER" id="PTHR47331:SF5">
    <property type="entry name" value="RIBONUCLEASE H"/>
    <property type="match status" value="1"/>
</dbReference>
<feature type="domain" description="CCHC-type" evidence="2">
    <location>
        <begin position="220"/>
        <end position="236"/>
    </location>
</feature>
<proteinExistence type="predicted"/>
<dbReference type="PANTHER" id="PTHR47331">
    <property type="entry name" value="PHD-TYPE DOMAIN-CONTAINING PROTEIN"/>
    <property type="match status" value="1"/>
</dbReference>
<name>A0A3P6S973_CYLGO</name>
<dbReference type="Pfam" id="PF03564">
    <property type="entry name" value="DUF1759"/>
    <property type="match status" value="1"/>
</dbReference>
<dbReference type="OrthoDB" id="5864015at2759"/>
<organism evidence="3 4">
    <name type="scientific">Cylicostephanus goldi</name>
    <name type="common">Nematode worm</name>
    <dbReference type="NCBI Taxonomy" id="71465"/>
    <lineage>
        <taxon>Eukaryota</taxon>
        <taxon>Metazoa</taxon>
        <taxon>Ecdysozoa</taxon>
        <taxon>Nematoda</taxon>
        <taxon>Chromadorea</taxon>
        <taxon>Rhabditida</taxon>
        <taxon>Rhabditina</taxon>
        <taxon>Rhabditomorpha</taxon>
        <taxon>Strongyloidea</taxon>
        <taxon>Strongylidae</taxon>
        <taxon>Cylicostephanus</taxon>
    </lineage>
</organism>
<dbReference type="GO" id="GO:0008270">
    <property type="term" value="F:zinc ion binding"/>
    <property type="evidence" value="ECO:0007669"/>
    <property type="project" value="InterPro"/>
</dbReference>
<dbReference type="AlphaFoldDB" id="A0A3P6S973"/>
<feature type="region of interest" description="Disordered" evidence="1">
    <location>
        <begin position="251"/>
        <end position="303"/>
    </location>
</feature>
<dbReference type="SMART" id="SM00343">
    <property type="entry name" value="ZnF_C2HC"/>
    <property type="match status" value="2"/>
</dbReference>
<dbReference type="GO" id="GO:0003676">
    <property type="term" value="F:nucleic acid binding"/>
    <property type="evidence" value="ECO:0007669"/>
    <property type="project" value="InterPro"/>
</dbReference>
<feature type="non-terminal residue" evidence="3">
    <location>
        <position position="653"/>
    </location>
</feature>
<dbReference type="InterPro" id="IPR008737">
    <property type="entry name" value="DUF1758"/>
</dbReference>
<protein>
    <recommendedName>
        <fullName evidence="2">CCHC-type domain-containing protein</fullName>
    </recommendedName>
</protein>
<dbReference type="InterPro" id="IPR001878">
    <property type="entry name" value="Znf_CCHC"/>
</dbReference>
<dbReference type="InterPro" id="IPR005312">
    <property type="entry name" value="DUF1759"/>
</dbReference>
<evidence type="ECO:0000259" key="2">
    <source>
        <dbReference type="SMART" id="SM00343"/>
    </source>
</evidence>
<evidence type="ECO:0000256" key="1">
    <source>
        <dbReference type="SAM" id="MobiDB-lite"/>
    </source>
</evidence>